<sequence>MNRNVTKTTYLISLMGILALTGCQTTPQHTKPPLKPVEKPDTSQQKNNVPTPDGVKITPYERPEIKREKVPTVIVPQQKAQTQKFDDGQTIPAFKQLMQQAQTAYQKQQWDEAERFTLHAQRLAPQSAEVFSYLARIAQQKKQYANAESLARRGLSYAQTNTQKKVFWNTILQSAQQLKNQKTIAEASKQLQSL</sequence>
<dbReference type="InterPro" id="IPR019734">
    <property type="entry name" value="TPR_rpt"/>
</dbReference>
<dbReference type="Proteomes" id="UP001146019">
    <property type="component" value="Unassembled WGS sequence"/>
</dbReference>
<evidence type="ECO:0000256" key="1">
    <source>
        <dbReference type="SAM" id="MobiDB-lite"/>
    </source>
</evidence>
<protein>
    <submittedName>
        <fullName evidence="2">Tetratricopeptide repeat protein</fullName>
    </submittedName>
</protein>
<dbReference type="EMBL" id="JAPKMY010000001">
    <property type="protein sequence ID" value="MCX5466168.1"/>
    <property type="molecule type" value="Genomic_DNA"/>
</dbReference>
<dbReference type="SMART" id="SM00028">
    <property type="entry name" value="TPR"/>
    <property type="match status" value="2"/>
</dbReference>
<evidence type="ECO:0000313" key="2">
    <source>
        <dbReference type="EMBL" id="MCX5466168.1"/>
    </source>
</evidence>
<gene>
    <name evidence="2" type="ORF">OSH00_00185</name>
</gene>
<dbReference type="Gene3D" id="1.25.40.10">
    <property type="entry name" value="Tetratricopeptide repeat domain"/>
    <property type="match status" value="1"/>
</dbReference>
<reference evidence="2" key="1">
    <citation type="submission" date="2022-11" db="EMBL/GenBank/DDBJ databases">
        <title>Biodiversity and phylogenetic relationships of bacteria.</title>
        <authorList>
            <person name="Machado R.A.R."/>
            <person name="Bhat A."/>
            <person name="Loulou A."/>
            <person name="Kallel S."/>
        </authorList>
    </citation>
    <scope>NUCLEOTIDE SEQUENCE</scope>
    <source>
        <strain evidence="2">A-IN1</strain>
    </source>
</reference>
<comment type="caution">
    <text evidence="2">The sequence shown here is derived from an EMBL/GenBank/DDBJ whole genome shotgun (WGS) entry which is preliminary data.</text>
</comment>
<proteinExistence type="predicted"/>
<dbReference type="SUPFAM" id="SSF48452">
    <property type="entry name" value="TPR-like"/>
    <property type="match status" value="1"/>
</dbReference>
<name>A0A9X3DPR0_9GAMM</name>
<dbReference type="RefSeq" id="WP_196077209.1">
    <property type="nucleotide sequence ID" value="NZ_JAPKMY010000001.1"/>
</dbReference>
<dbReference type="AlphaFoldDB" id="A0A9X3DPR0"/>
<dbReference type="InterPro" id="IPR011990">
    <property type="entry name" value="TPR-like_helical_dom_sf"/>
</dbReference>
<evidence type="ECO:0000313" key="3">
    <source>
        <dbReference type="Proteomes" id="UP001146019"/>
    </source>
</evidence>
<keyword evidence="3" id="KW-1185">Reference proteome</keyword>
<accession>A0A9X3DPR0</accession>
<dbReference type="PROSITE" id="PS51257">
    <property type="entry name" value="PROKAR_LIPOPROTEIN"/>
    <property type="match status" value="1"/>
</dbReference>
<feature type="region of interest" description="Disordered" evidence="1">
    <location>
        <begin position="26"/>
        <end position="54"/>
    </location>
</feature>
<organism evidence="2 3">
    <name type="scientific">Acinetobacter nematophilus</name>
    <dbReference type="NCBI Taxonomy" id="2994642"/>
    <lineage>
        <taxon>Bacteria</taxon>
        <taxon>Pseudomonadati</taxon>
        <taxon>Pseudomonadota</taxon>
        <taxon>Gammaproteobacteria</taxon>
        <taxon>Moraxellales</taxon>
        <taxon>Moraxellaceae</taxon>
        <taxon>Acinetobacter</taxon>
    </lineage>
</organism>